<name>A0A8H5HXT0_9AGAR</name>
<evidence type="ECO:0000256" key="4">
    <source>
        <dbReference type="ARBA" id="ARBA00015377"/>
    </source>
</evidence>
<organism evidence="13 14">
    <name type="scientific">Collybiopsis confluens</name>
    <dbReference type="NCBI Taxonomy" id="2823264"/>
    <lineage>
        <taxon>Eukaryota</taxon>
        <taxon>Fungi</taxon>
        <taxon>Dikarya</taxon>
        <taxon>Basidiomycota</taxon>
        <taxon>Agaricomycotina</taxon>
        <taxon>Agaricomycetes</taxon>
        <taxon>Agaricomycetidae</taxon>
        <taxon>Agaricales</taxon>
        <taxon>Marasmiineae</taxon>
        <taxon>Omphalotaceae</taxon>
        <taxon>Collybiopsis</taxon>
    </lineage>
</organism>
<accession>A0A8H5HXT0</accession>
<evidence type="ECO:0000256" key="8">
    <source>
        <dbReference type="ARBA" id="ARBA00023204"/>
    </source>
</evidence>
<dbReference type="EMBL" id="JAACJN010000011">
    <property type="protein sequence ID" value="KAF5391140.1"/>
    <property type="molecule type" value="Genomic_DNA"/>
</dbReference>
<comment type="catalytic activity">
    <reaction evidence="11">
        <text>a 6-O-methyl-2'-deoxyguanosine in DNA + L-cysteinyl-[protein] = S-methyl-L-cysteinyl-[protein] + a 2'-deoxyguanosine in DNA</text>
        <dbReference type="Rhea" id="RHEA:24000"/>
        <dbReference type="Rhea" id="RHEA-COMP:10131"/>
        <dbReference type="Rhea" id="RHEA-COMP:10132"/>
        <dbReference type="Rhea" id="RHEA-COMP:11367"/>
        <dbReference type="Rhea" id="RHEA-COMP:11368"/>
        <dbReference type="ChEBI" id="CHEBI:29950"/>
        <dbReference type="ChEBI" id="CHEBI:82612"/>
        <dbReference type="ChEBI" id="CHEBI:85445"/>
        <dbReference type="ChEBI" id="CHEBI:85448"/>
        <dbReference type="EC" id="2.1.1.63"/>
    </reaction>
</comment>
<dbReference type="GO" id="GO:0003908">
    <property type="term" value="F:methylated-DNA-[protein]-cysteine S-methyltransferase activity"/>
    <property type="evidence" value="ECO:0007669"/>
    <property type="project" value="UniProtKB-EC"/>
</dbReference>
<dbReference type="InterPro" id="IPR036388">
    <property type="entry name" value="WH-like_DNA-bd_sf"/>
</dbReference>
<dbReference type="PANTHER" id="PTHR10815:SF13">
    <property type="entry name" value="METHYLATED-DNA--PROTEIN-CYSTEINE METHYLTRANSFERASE"/>
    <property type="match status" value="1"/>
</dbReference>
<keyword evidence="6" id="KW-0808">Transferase</keyword>
<dbReference type="OrthoDB" id="1907495at2759"/>
<evidence type="ECO:0000256" key="1">
    <source>
        <dbReference type="ARBA" id="ARBA00001286"/>
    </source>
</evidence>
<dbReference type="GO" id="GO:0006281">
    <property type="term" value="P:DNA repair"/>
    <property type="evidence" value="ECO:0007669"/>
    <property type="project" value="UniProtKB-KW"/>
</dbReference>
<dbReference type="CDD" id="cd06445">
    <property type="entry name" value="ATase"/>
    <property type="match status" value="1"/>
</dbReference>
<evidence type="ECO:0000256" key="11">
    <source>
        <dbReference type="ARBA" id="ARBA00049348"/>
    </source>
</evidence>
<comment type="caution">
    <text evidence="13">The sequence shown here is derived from an EMBL/GenBank/DDBJ whole genome shotgun (WGS) entry which is preliminary data.</text>
</comment>
<dbReference type="GO" id="GO:0032259">
    <property type="term" value="P:methylation"/>
    <property type="evidence" value="ECO:0007669"/>
    <property type="project" value="UniProtKB-KW"/>
</dbReference>
<proteinExistence type="inferred from homology"/>
<evidence type="ECO:0000256" key="3">
    <source>
        <dbReference type="ARBA" id="ARBA00011918"/>
    </source>
</evidence>
<dbReference type="InterPro" id="IPR036217">
    <property type="entry name" value="MethylDNA_cys_MeTrfase_DNAb"/>
</dbReference>
<keyword evidence="8" id="KW-0234">DNA repair</keyword>
<evidence type="ECO:0000256" key="2">
    <source>
        <dbReference type="ARBA" id="ARBA00008711"/>
    </source>
</evidence>
<sequence>MPALRTSTAVRSSSAKIVSISILQDTGESETIYYPVSFAERAAFKKSTGKRVTEHQWNVYDFTKSIPSGKIATYADSSTLDILESMSLLFGPHQVGNALRNNPFAPYIPCHRVIASSLYIGGFVGEWGPDSKTKTQYHRKVAMLKDEGVAFTERGYLKDKGQTLWKGTEV</sequence>
<evidence type="ECO:0000256" key="10">
    <source>
        <dbReference type="ARBA" id="ARBA00031621"/>
    </source>
</evidence>
<dbReference type="Proteomes" id="UP000518752">
    <property type="component" value="Unassembled WGS sequence"/>
</dbReference>
<dbReference type="Pfam" id="PF01035">
    <property type="entry name" value="DNA_binding_1"/>
    <property type="match status" value="1"/>
</dbReference>
<dbReference type="SUPFAM" id="SSF46767">
    <property type="entry name" value="Methylated DNA-protein cysteine methyltransferase, C-terminal domain"/>
    <property type="match status" value="1"/>
</dbReference>
<feature type="domain" description="Methylated-DNA-[protein]-cysteine S-methyltransferase DNA binding" evidence="12">
    <location>
        <begin position="55"/>
        <end position="148"/>
    </location>
</feature>
<evidence type="ECO:0000313" key="13">
    <source>
        <dbReference type="EMBL" id="KAF5391140.1"/>
    </source>
</evidence>
<gene>
    <name evidence="13" type="ORF">D9757_003009</name>
</gene>
<protein>
    <recommendedName>
        <fullName evidence="4">Methylated-DNA--protein-cysteine methyltransferase</fullName>
        <ecNumber evidence="3">2.1.1.63</ecNumber>
    </recommendedName>
    <alternativeName>
        <fullName evidence="9">6-O-methylguanine-DNA methyltransferase</fullName>
    </alternativeName>
    <alternativeName>
        <fullName evidence="10">O-6-methylguanine-DNA-alkyltransferase</fullName>
    </alternativeName>
</protein>
<dbReference type="EC" id="2.1.1.63" evidence="3"/>
<evidence type="ECO:0000256" key="5">
    <source>
        <dbReference type="ARBA" id="ARBA00022603"/>
    </source>
</evidence>
<dbReference type="InterPro" id="IPR014048">
    <property type="entry name" value="MethylDNA_cys_MeTrfase_DNA-bd"/>
</dbReference>
<dbReference type="InterPro" id="IPR001497">
    <property type="entry name" value="MethylDNA_cys_MeTrfase_AS"/>
</dbReference>
<keyword evidence="5" id="KW-0489">Methyltransferase</keyword>
<evidence type="ECO:0000256" key="9">
    <source>
        <dbReference type="ARBA" id="ARBA00030795"/>
    </source>
</evidence>
<dbReference type="PANTHER" id="PTHR10815">
    <property type="entry name" value="METHYLATED-DNA--PROTEIN-CYSTEINE METHYLTRANSFERASE"/>
    <property type="match status" value="1"/>
</dbReference>
<evidence type="ECO:0000256" key="6">
    <source>
        <dbReference type="ARBA" id="ARBA00022679"/>
    </source>
</evidence>
<keyword evidence="7" id="KW-0227">DNA damage</keyword>
<dbReference type="Gene3D" id="1.10.10.10">
    <property type="entry name" value="Winged helix-like DNA-binding domain superfamily/Winged helix DNA-binding domain"/>
    <property type="match status" value="1"/>
</dbReference>
<dbReference type="PROSITE" id="PS00374">
    <property type="entry name" value="MGMT"/>
    <property type="match status" value="1"/>
</dbReference>
<comment type="similarity">
    <text evidence="2">Belongs to the MGMT family.</text>
</comment>
<keyword evidence="14" id="KW-1185">Reference proteome</keyword>
<evidence type="ECO:0000256" key="7">
    <source>
        <dbReference type="ARBA" id="ARBA00022763"/>
    </source>
</evidence>
<dbReference type="AlphaFoldDB" id="A0A8H5HXT0"/>
<comment type="catalytic activity">
    <reaction evidence="1">
        <text>a 4-O-methyl-thymidine in DNA + L-cysteinyl-[protein] = a thymidine in DNA + S-methyl-L-cysteinyl-[protein]</text>
        <dbReference type="Rhea" id="RHEA:53428"/>
        <dbReference type="Rhea" id="RHEA-COMP:10131"/>
        <dbReference type="Rhea" id="RHEA-COMP:10132"/>
        <dbReference type="Rhea" id="RHEA-COMP:13555"/>
        <dbReference type="Rhea" id="RHEA-COMP:13556"/>
        <dbReference type="ChEBI" id="CHEBI:29950"/>
        <dbReference type="ChEBI" id="CHEBI:82612"/>
        <dbReference type="ChEBI" id="CHEBI:137386"/>
        <dbReference type="ChEBI" id="CHEBI:137387"/>
        <dbReference type="EC" id="2.1.1.63"/>
    </reaction>
</comment>
<evidence type="ECO:0000313" key="14">
    <source>
        <dbReference type="Proteomes" id="UP000518752"/>
    </source>
</evidence>
<evidence type="ECO:0000259" key="12">
    <source>
        <dbReference type="Pfam" id="PF01035"/>
    </source>
</evidence>
<reference evidence="13 14" key="1">
    <citation type="journal article" date="2020" name="ISME J.">
        <title>Uncovering the hidden diversity of litter-decomposition mechanisms in mushroom-forming fungi.</title>
        <authorList>
            <person name="Floudas D."/>
            <person name="Bentzer J."/>
            <person name="Ahren D."/>
            <person name="Johansson T."/>
            <person name="Persson P."/>
            <person name="Tunlid A."/>
        </authorList>
    </citation>
    <scope>NUCLEOTIDE SEQUENCE [LARGE SCALE GENOMIC DNA]</scope>
    <source>
        <strain evidence="13 14">CBS 406.79</strain>
    </source>
</reference>